<dbReference type="KEGG" id="teq:TEQUI_1193"/>
<sequence length="258" mass="28162">MQPQLAIAIKAARKAGAIINRSSFEPEKIRVSRKESGDYVTDVDLAVEEAIIEIILEAYPDHSVLGEETGGQKGQNSDHVWIIDPIDGTNNFVHGLQNYAVSIALAHKGQITQACIYDPSRDELFSASRGSGAFLNDRRIRVSNVSRVSDALISARFPYTKNDSVTDYAEKSLKLVQGSGGFRRLGSTVLELAYVSCGRFDAYFGSNLQNWDVAAASLIVVEAGGLIGDFQGEQTWKQTGHIVASTPKLFPTLINHFK</sequence>
<keyword evidence="6 7" id="KW-0460">Magnesium</keyword>
<evidence type="ECO:0000313" key="10">
    <source>
        <dbReference type="Proteomes" id="UP000007472"/>
    </source>
</evidence>
<feature type="binding site" evidence="7">
    <location>
        <position position="84"/>
    </location>
    <ligand>
        <name>Mg(2+)</name>
        <dbReference type="ChEBI" id="CHEBI:18420"/>
        <label>1</label>
        <note>catalytic</note>
    </ligand>
</feature>
<dbReference type="GO" id="GO:0046872">
    <property type="term" value="F:metal ion binding"/>
    <property type="evidence" value="ECO:0007669"/>
    <property type="project" value="UniProtKB-KW"/>
</dbReference>
<reference evidence="9 10" key="1">
    <citation type="journal article" date="2011" name="J. Bacteriol.">
        <title>Genome sequence of Taylorella equigenitalis MCE9, the causative agent of contagious equine metritis.</title>
        <authorList>
            <person name="Hebert L."/>
            <person name="Moumen B."/>
            <person name="Duquesne F."/>
            <person name="Breuil M.F."/>
            <person name="Laugier C."/>
            <person name="Batto J.M."/>
            <person name="Renault P."/>
            <person name="Petry S."/>
        </authorList>
    </citation>
    <scope>NUCLEOTIDE SEQUENCE [LARGE SCALE GENOMIC DNA]</scope>
    <source>
        <strain evidence="9 10">MCE9</strain>
    </source>
</reference>
<feature type="binding site" evidence="7">
    <location>
        <position position="67"/>
    </location>
    <ligand>
        <name>Mg(2+)</name>
        <dbReference type="ChEBI" id="CHEBI:18420"/>
        <label>1</label>
        <note>catalytic</note>
    </ligand>
</feature>
<evidence type="ECO:0000256" key="2">
    <source>
        <dbReference type="ARBA" id="ARBA00001946"/>
    </source>
</evidence>
<comment type="catalytic activity">
    <reaction evidence="1 8">
        <text>a myo-inositol phosphate + H2O = myo-inositol + phosphate</text>
        <dbReference type="Rhea" id="RHEA:24056"/>
        <dbReference type="ChEBI" id="CHEBI:15377"/>
        <dbReference type="ChEBI" id="CHEBI:17268"/>
        <dbReference type="ChEBI" id="CHEBI:43474"/>
        <dbReference type="ChEBI" id="CHEBI:84139"/>
        <dbReference type="EC" id="3.1.3.25"/>
    </reaction>
</comment>
<dbReference type="Gene3D" id="3.40.190.80">
    <property type="match status" value="1"/>
</dbReference>
<evidence type="ECO:0000256" key="3">
    <source>
        <dbReference type="ARBA" id="ARBA00009759"/>
    </source>
</evidence>
<protein>
    <recommendedName>
        <fullName evidence="8">Inositol-1-monophosphatase</fullName>
        <ecNumber evidence="8">3.1.3.25</ecNumber>
    </recommendedName>
</protein>
<dbReference type="Pfam" id="PF00459">
    <property type="entry name" value="Inositol_P"/>
    <property type="match status" value="1"/>
</dbReference>
<evidence type="ECO:0000256" key="4">
    <source>
        <dbReference type="ARBA" id="ARBA00022723"/>
    </source>
</evidence>
<dbReference type="GO" id="GO:0046854">
    <property type="term" value="P:phosphatidylinositol phosphate biosynthetic process"/>
    <property type="evidence" value="ECO:0007669"/>
    <property type="project" value="InterPro"/>
</dbReference>
<dbReference type="InterPro" id="IPR020583">
    <property type="entry name" value="Inositol_monoP_metal-BS"/>
</dbReference>
<dbReference type="Gene3D" id="3.30.540.10">
    <property type="entry name" value="Fructose-1,6-Bisphosphatase, subunit A, domain 1"/>
    <property type="match status" value="1"/>
</dbReference>
<dbReference type="GO" id="GO:0006020">
    <property type="term" value="P:inositol metabolic process"/>
    <property type="evidence" value="ECO:0007669"/>
    <property type="project" value="TreeGrafter"/>
</dbReference>
<dbReference type="InterPro" id="IPR033942">
    <property type="entry name" value="IMPase"/>
</dbReference>
<dbReference type="CDD" id="cd01639">
    <property type="entry name" value="IMPase"/>
    <property type="match status" value="1"/>
</dbReference>
<dbReference type="InterPro" id="IPR000760">
    <property type="entry name" value="Inositol_monophosphatase-like"/>
</dbReference>
<comment type="cofactor">
    <cofactor evidence="2 7 8">
        <name>Mg(2+)</name>
        <dbReference type="ChEBI" id="CHEBI:18420"/>
    </cofactor>
</comment>
<keyword evidence="5 8" id="KW-0378">Hydrolase</keyword>
<dbReference type="FunFam" id="3.30.540.10:FF:000003">
    <property type="entry name" value="Inositol-1-monophosphatase"/>
    <property type="match status" value="1"/>
</dbReference>
<dbReference type="EC" id="3.1.3.25" evidence="8"/>
<evidence type="ECO:0000256" key="1">
    <source>
        <dbReference type="ARBA" id="ARBA00001033"/>
    </source>
</evidence>
<dbReference type="PANTHER" id="PTHR20854:SF4">
    <property type="entry name" value="INOSITOL-1-MONOPHOSPHATASE-RELATED"/>
    <property type="match status" value="1"/>
</dbReference>
<evidence type="ECO:0000256" key="5">
    <source>
        <dbReference type="ARBA" id="ARBA00022801"/>
    </source>
</evidence>
<organism evidence="9 10">
    <name type="scientific">Taylorella equigenitalis (strain MCE9)</name>
    <dbReference type="NCBI Taxonomy" id="937774"/>
    <lineage>
        <taxon>Bacteria</taxon>
        <taxon>Pseudomonadati</taxon>
        <taxon>Pseudomonadota</taxon>
        <taxon>Betaproteobacteria</taxon>
        <taxon>Burkholderiales</taxon>
        <taxon>Alcaligenaceae</taxon>
        <taxon>Taylorella</taxon>
    </lineage>
</organism>
<dbReference type="EMBL" id="CP002456">
    <property type="protein sequence ID" value="ADU92116.1"/>
    <property type="molecule type" value="Genomic_DNA"/>
</dbReference>
<evidence type="ECO:0000256" key="7">
    <source>
        <dbReference type="PIRSR" id="PIRSR600760-2"/>
    </source>
</evidence>
<dbReference type="PROSITE" id="PS00629">
    <property type="entry name" value="IMP_1"/>
    <property type="match status" value="1"/>
</dbReference>
<evidence type="ECO:0000256" key="6">
    <source>
        <dbReference type="ARBA" id="ARBA00022842"/>
    </source>
</evidence>
<name>A0A654KJP6_TAYEM</name>
<feature type="binding site" evidence="7">
    <location>
        <position position="87"/>
    </location>
    <ligand>
        <name>Mg(2+)</name>
        <dbReference type="ChEBI" id="CHEBI:18420"/>
        <label>1</label>
        <note>catalytic</note>
    </ligand>
</feature>
<dbReference type="PROSITE" id="PS00630">
    <property type="entry name" value="IMP_2"/>
    <property type="match status" value="1"/>
</dbReference>
<dbReference type="GO" id="GO:0007165">
    <property type="term" value="P:signal transduction"/>
    <property type="evidence" value="ECO:0007669"/>
    <property type="project" value="TreeGrafter"/>
</dbReference>
<dbReference type="InterPro" id="IPR020550">
    <property type="entry name" value="Inositol_monophosphatase_CS"/>
</dbReference>
<dbReference type="GO" id="GO:0008934">
    <property type="term" value="F:inositol monophosphate 1-phosphatase activity"/>
    <property type="evidence" value="ECO:0007669"/>
    <property type="project" value="InterPro"/>
</dbReference>
<dbReference type="Proteomes" id="UP000007472">
    <property type="component" value="Chromosome"/>
</dbReference>
<feature type="binding site" evidence="7">
    <location>
        <position position="86"/>
    </location>
    <ligand>
        <name>Mg(2+)</name>
        <dbReference type="ChEBI" id="CHEBI:18420"/>
        <label>1</label>
        <note>catalytic</note>
    </ligand>
</feature>
<dbReference type="PRINTS" id="PR01959">
    <property type="entry name" value="SBIMPHPHTASE"/>
</dbReference>
<evidence type="ECO:0000256" key="8">
    <source>
        <dbReference type="RuleBase" id="RU364068"/>
    </source>
</evidence>
<dbReference type="PANTHER" id="PTHR20854">
    <property type="entry name" value="INOSITOL MONOPHOSPHATASE"/>
    <property type="match status" value="1"/>
</dbReference>
<dbReference type="SUPFAM" id="SSF56655">
    <property type="entry name" value="Carbohydrate phosphatase"/>
    <property type="match status" value="1"/>
</dbReference>
<gene>
    <name evidence="9" type="ordered locus">TEQUI_1193</name>
</gene>
<dbReference type="AlphaFoldDB" id="A0A654KJP6"/>
<evidence type="ECO:0000313" key="9">
    <source>
        <dbReference type="EMBL" id="ADU92116.1"/>
    </source>
</evidence>
<dbReference type="InterPro" id="IPR022337">
    <property type="entry name" value="Inositol_monophosphatase_SuhB"/>
</dbReference>
<dbReference type="PRINTS" id="PR00377">
    <property type="entry name" value="IMPHPHTASES"/>
</dbReference>
<accession>A0A654KJP6</accession>
<proteinExistence type="inferred from homology"/>
<comment type="similarity">
    <text evidence="3 8">Belongs to the inositol monophosphatase superfamily.</text>
</comment>
<keyword evidence="4 7" id="KW-0479">Metal-binding</keyword>
<feature type="binding site" evidence="7">
    <location>
        <position position="212"/>
    </location>
    <ligand>
        <name>Mg(2+)</name>
        <dbReference type="ChEBI" id="CHEBI:18420"/>
        <label>1</label>
        <note>catalytic</note>
    </ligand>
</feature>